<gene>
    <name evidence="1" type="ORF">IEW27_06175</name>
    <name evidence="2" type="ORF">LNP80_03110</name>
</gene>
<keyword evidence="3" id="KW-1185">Reference proteome</keyword>
<organism evidence="2 4">
    <name type="scientific">Chryseobacterium muglaense</name>
    <dbReference type="NCBI Taxonomy" id="2893752"/>
    <lineage>
        <taxon>Bacteria</taxon>
        <taxon>Pseudomonadati</taxon>
        <taxon>Bacteroidota</taxon>
        <taxon>Flavobacteriia</taxon>
        <taxon>Flavobacteriales</taxon>
        <taxon>Weeksellaceae</taxon>
        <taxon>Chryseobacterium group</taxon>
        <taxon>Chryseobacterium</taxon>
    </lineage>
</organism>
<accession>A0A9Q3USK7</accession>
<evidence type="ECO:0000313" key="2">
    <source>
        <dbReference type="EMBL" id="MCC9033243.1"/>
    </source>
</evidence>
<dbReference type="Proteomes" id="UP001107960">
    <property type="component" value="Unassembled WGS sequence"/>
</dbReference>
<dbReference type="AlphaFoldDB" id="A0A9Q3USK7"/>
<dbReference type="Proteomes" id="UP000603715">
    <property type="component" value="Unassembled WGS sequence"/>
</dbReference>
<protein>
    <submittedName>
        <fullName evidence="2">Uncharacterized protein</fullName>
    </submittedName>
</protein>
<proteinExistence type="predicted"/>
<reference evidence="2" key="1">
    <citation type="submission" date="2021-11" db="EMBL/GenBank/DDBJ databases">
        <title>Description of novel Chryseobacterium species.</title>
        <authorList>
            <person name="Saticioglu I.B."/>
            <person name="Ay H."/>
            <person name="Altun S."/>
            <person name="Duman M."/>
        </authorList>
    </citation>
    <scope>NUCLEOTIDE SEQUENCE</scope>
    <source>
        <strain evidence="2">C-39</strain>
    </source>
</reference>
<comment type="caution">
    <text evidence="2">The sequence shown here is derived from an EMBL/GenBank/DDBJ whole genome shotgun (WGS) entry which is preliminary data.</text>
</comment>
<sequence length="101" mass="12013">MNFNKILKLLQQDDFSEISNHGRWIAAESVMYAKEITENIFLLFVLNQELNNKSVKAMIAKFDCLENISLQKPKQLMFYLTLEKTDDLHYFEKYMNISQLQ</sequence>
<dbReference type="RefSeq" id="WP_191178756.1">
    <property type="nucleotide sequence ID" value="NZ_JACXXP010000004.1"/>
</dbReference>
<reference evidence="3" key="2">
    <citation type="submission" date="2023-07" db="EMBL/GenBank/DDBJ databases">
        <title>Description of novel Chryseobacterium sp. strain C-2.</title>
        <authorList>
            <person name="Saticioglu I.B."/>
        </authorList>
    </citation>
    <scope>NUCLEOTIDE SEQUENCE [LARGE SCALE GENOMIC DNA]</scope>
    <source>
        <strain evidence="3">C-2</strain>
    </source>
</reference>
<dbReference type="EMBL" id="JACXXP010000004">
    <property type="protein sequence ID" value="MBD3904184.1"/>
    <property type="molecule type" value="Genomic_DNA"/>
</dbReference>
<evidence type="ECO:0000313" key="4">
    <source>
        <dbReference type="Proteomes" id="UP001107960"/>
    </source>
</evidence>
<evidence type="ECO:0000313" key="3">
    <source>
        <dbReference type="Proteomes" id="UP000603715"/>
    </source>
</evidence>
<name>A0A9Q3USK7_9FLAO</name>
<reference evidence="1" key="3">
    <citation type="submission" date="2024-05" db="EMBL/GenBank/DDBJ databases">
        <title>Description of novel Chryseobacterium sp. strain C-2.</title>
        <authorList>
            <person name="Saticioglu I.B."/>
        </authorList>
    </citation>
    <scope>NUCLEOTIDE SEQUENCE</scope>
    <source>
        <strain evidence="1">C-2</strain>
    </source>
</reference>
<evidence type="ECO:0000313" key="1">
    <source>
        <dbReference type="EMBL" id="MBD3904184.1"/>
    </source>
</evidence>
<dbReference type="EMBL" id="JAJJML010000001">
    <property type="protein sequence ID" value="MCC9033243.1"/>
    <property type="molecule type" value="Genomic_DNA"/>
</dbReference>